<dbReference type="PANTHER" id="PTHR19378">
    <property type="entry name" value="GOLGIN- RELATED"/>
    <property type="match status" value="1"/>
</dbReference>
<comment type="caution">
    <text evidence="11">The sequence shown here is derived from an EMBL/GenBank/DDBJ whole genome shotgun (WGS) entry which is preliminary data.</text>
</comment>
<keyword evidence="7" id="KW-0175">Coiled coil</keyword>
<dbReference type="PRINTS" id="PR02089">
    <property type="entry name" value="HAUSAUGMINL3"/>
</dbReference>
<dbReference type="EMBL" id="UYJE01002161">
    <property type="protein sequence ID" value="VDI08322.1"/>
    <property type="molecule type" value="Genomic_DNA"/>
</dbReference>
<evidence type="ECO:0000256" key="1">
    <source>
        <dbReference type="ARBA" id="ARBA00004186"/>
    </source>
</evidence>
<evidence type="ECO:0000256" key="4">
    <source>
        <dbReference type="ARBA" id="ARBA00022618"/>
    </source>
</evidence>
<keyword evidence="3" id="KW-0963">Cytoplasm</keyword>
<dbReference type="InterPro" id="IPR032733">
    <property type="entry name" value="HAUS3_N"/>
</dbReference>
<gene>
    <name evidence="11" type="ORF">MGAL_10B034727</name>
</gene>
<dbReference type="GO" id="GO:0072686">
    <property type="term" value="C:mitotic spindle"/>
    <property type="evidence" value="ECO:0007669"/>
    <property type="project" value="TreeGrafter"/>
</dbReference>
<evidence type="ECO:0000256" key="9">
    <source>
        <dbReference type="ARBA" id="ARBA00023306"/>
    </source>
</evidence>
<dbReference type="GO" id="GO:0031023">
    <property type="term" value="P:microtubule organizing center organization"/>
    <property type="evidence" value="ECO:0007669"/>
    <property type="project" value="TreeGrafter"/>
</dbReference>
<evidence type="ECO:0000256" key="6">
    <source>
        <dbReference type="ARBA" id="ARBA00022776"/>
    </source>
</evidence>
<dbReference type="Proteomes" id="UP000596742">
    <property type="component" value="Unassembled WGS sequence"/>
</dbReference>
<evidence type="ECO:0000313" key="12">
    <source>
        <dbReference type="Proteomes" id="UP000596742"/>
    </source>
</evidence>
<keyword evidence="5" id="KW-0493">Microtubule</keyword>
<keyword evidence="9" id="KW-0131">Cell cycle</keyword>
<comment type="similarity">
    <text evidence="2">Belongs to the HAUS3 family.</text>
</comment>
<evidence type="ECO:0000259" key="10">
    <source>
        <dbReference type="Pfam" id="PF14932"/>
    </source>
</evidence>
<dbReference type="OrthoDB" id="2159690at2759"/>
<keyword evidence="12" id="KW-1185">Reference proteome</keyword>
<dbReference type="GO" id="GO:0070652">
    <property type="term" value="C:HAUS complex"/>
    <property type="evidence" value="ECO:0007669"/>
    <property type="project" value="InterPro"/>
</dbReference>
<feature type="domain" description="HAUS augmin-like complex subunit 3 N-terminal" evidence="10">
    <location>
        <begin position="94"/>
        <end position="247"/>
    </location>
</feature>
<dbReference type="GO" id="GO:0005874">
    <property type="term" value="C:microtubule"/>
    <property type="evidence" value="ECO:0007669"/>
    <property type="project" value="UniProtKB-KW"/>
</dbReference>
<accession>A0A8B6CQU2</accession>
<organism evidence="11 12">
    <name type="scientific">Mytilus galloprovincialis</name>
    <name type="common">Mediterranean mussel</name>
    <dbReference type="NCBI Taxonomy" id="29158"/>
    <lineage>
        <taxon>Eukaryota</taxon>
        <taxon>Metazoa</taxon>
        <taxon>Spiralia</taxon>
        <taxon>Lophotrochozoa</taxon>
        <taxon>Mollusca</taxon>
        <taxon>Bivalvia</taxon>
        <taxon>Autobranchia</taxon>
        <taxon>Pteriomorphia</taxon>
        <taxon>Mytilida</taxon>
        <taxon>Mytiloidea</taxon>
        <taxon>Mytilidae</taxon>
        <taxon>Mytilinae</taxon>
        <taxon>Mytilus</taxon>
    </lineage>
</organism>
<keyword evidence="8" id="KW-0206">Cytoskeleton</keyword>
<evidence type="ECO:0000256" key="5">
    <source>
        <dbReference type="ARBA" id="ARBA00022701"/>
    </source>
</evidence>
<dbReference type="GO" id="GO:0051225">
    <property type="term" value="P:spindle assembly"/>
    <property type="evidence" value="ECO:0007669"/>
    <property type="project" value="InterPro"/>
</dbReference>
<comment type="subcellular location">
    <subcellularLocation>
        <location evidence="1">Cytoplasm</location>
        <location evidence="1">Cytoskeleton</location>
        <location evidence="1">Spindle</location>
    </subcellularLocation>
</comment>
<dbReference type="AlphaFoldDB" id="A0A8B6CQU2"/>
<name>A0A8B6CQU2_MYTGA</name>
<feature type="domain" description="HAUS augmin-like complex subunit 3 N-terminal" evidence="10">
    <location>
        <begin position="28"/>
        <end position="89"/>
    </location>
</feature>
<evidence type="ECO:0000256" key="8">
    <source>
        <dbReference type="ARBA" id="ARBA00023212"/>
    </source>
</evidence>
<dbReference type="GO" id="GO:0051301">
    <property type="term" value="P:cell division"/>
    <property type="evidence" value="ECO:0007669"/>
    <property type="project" value="UniProtKB-KW"/>
</dbReference>
<dbReference type="Pfam" id="PF14932">
    <property type="entry name" value="HAUS-augmin3"/>
    <property type="match status" value="2"/>
</dbReference>
<reference evidence="11" key="1">
    <citation type="submission" date="2018-11" db="EMBL/GenBank/DDBJ databases">
        <authorList>
            <person name="Alioto T."/>
            <person name="Alioto T."/>
        </authorList>
    </citation>
    <scope>NUCLEOTIDE SEQUENCE</scope>
</reference>
<proteinExistence type="inferred from homology"/>
<keyword evidence="6" id="KW-0498">Mitosis</keyword>
<evidence type="ECO:0000256" key="3">
    <source>
        <dbReference type="ARBA" id="ARBA00022490"/>
    </source>
</evidence>
<dbReference type="PANTHER" id="PTHR19378:SF0">
    <property type="entry name" value="HAUS AUGMIN-LIKE COMPLEX SUBUNIT 3"/>
    <property type="match status" value="1"/>
</dbReference>
<evidence type="ECO:0000313" key="11">
    <source>
        <dbReference type="EMBL" id="VDI08322.1"/>
    </source>
</evidence>
<evidence type="ECO:0000256" key="7">
    <source>
        <dbReference type="ARBA" id="ARBA00023054"/>
    </source>
</evidence>
<sequence length="283" mass="32472">MSGRQFVETLKQLGYSKAHSLDPSGLEWMFECEDLVPFLDWFCTNVNSANVLDAKELEEYETLIKSGEAVLDGTQLDEAVKNLISAEEENLSVDDLNLHQTGLTHRVSKLKTVESKAKSQYKKCLEQTQADNTQMNNSLDDLVKSVSRTTDLYDRKGEVSDQNSHMTLDRPTSPVFLSQLTQEEYNKTEDKFTQELTSYTKRLFFEMQQKKDQLKISKENIQKSGKKTIKKKAPIKKDDKEKLKEENFHFRALANEQKAQATEQIKSVNDSLDTEVKKVKSLK</sequence>
<dbReference type="InterPro" id="IPR026206">
    <property type="entry name" value="HAUS3"/>
</dbReference>
<dbReference type="GO" id="GO:0005815">
    <property type="term" value="C:microtubule organizing center"/>
    <property type="evidence" value="ECO:0007669"/>
    <property type="project" value="TreeGrafter"/>
</dbReference>
<keyword evidence="4" id="KW-0132">Cell division</keyword>
<protein>
    <recommendedName>
        <fullName evidence="10">HAUS augmin-like complex subunit 3 N-terminal domain-containing protein</fullName>
    </recommendedName>
</protein>
<evidence type="ECO:0000256" key="2">
    <source>
        <dbReference type="ARBA" id="ARBA00009645"/>
    </source>
</evidence>